<proteinExistence type="predicted"/>
<organism evidence="1">
    <name type="scientific">Rhizophora mucronata</name>
    <name type="common">Asiatic mangrove</name>
    <dbReference type="NCBI Taxonomy" id="61149"/>
    <lineage>
        <taxon>Eukaryota</taxon>
        <taxon>Viridiplantae</taxon>
        <taxon>Streptophyta</taxon>
        <taxon>Embryophyta</taxon>
        <taxon>Tracheophyta</taxon>
        <taxon>Spermatophyta</taxon>
        <taxon>Magnoliopsida</taxon>
        <taxon>eudicotyledons</taxon>
        <taxon>Gunneridae</taxon>
        <taxon>Pentapetalae</taxon>
        <taxon>rosids</taxon>
        <taxon>fabids</taxon>
        <taxon>Malpighiales</taxon>
        <taxon>Rhizophoraceae</taxon>
        <taxon>Rhizophora</taxon>
    </lineage>
</organism>
<dbReference type="EMBL" id="GGEC01015065">
    <property type="protein sequence ID" value="MBW95548.1"/>
    <property type="molecule type" value="Transcribed_RNA"/>
</dbReference>
<accession>A0A2P2JPZ8</accession>
<dbReference type="EMBL" id="GGEC01015064">
    <property type="protein sequence ID" value="MBW95547.1"/>
    <property type="molecule type" value="Transcribed_RNA"/>
</dbReference>
<protein>
    <submittedName>
        <fullName evidence="1">Uncharacterized protein</fullName>
    </submittedName>
</protein>
<reference evidence="1" key="1">
    <citation type="submission" date="2018-02" db="EMBL/GenBank/DDBJ databases">
        <title>Rhizophora mucronata_Transcriptome.</title>
        <authorList>
            <person name="Meera S.P."/>
            <person name="Sreeshan A."/>
            <person name="Augustine A."/>
        </authorList>
    </citation>
    <scope>NUCLEOTIDE SEQUENCE</scope>
    <source>
        <tissue evidence="1">Leaf</tissue>
    </source>
</reference>
<evidence type="ECO:0000313" key="1">
    <source>
        <dbReference type="EMBL" id="MBW95547.1"/>
    </source>
</evidence>
<dbReference type="AlphaFoldDB" id="A0A2P2JPZ8"/>
<sequence>MQNLDFGLARAFCTHLQEVKYRTLNLSCRSLDLYSRIVECLVSFQSQLLYVIKLIYLSEDFGG</sequence>
<name>A0A2P2JPZ8_RHIMU</name>